<sequence length="71" mass="7674">MKVRTFVGAQAAYACITTDTTSLDVQLAPGRSAPVALRDWAAEQQERAARLTRQAALARQAADILEDTNDI</sequence>
<protein>
    <submittedName>
        <fullName evidence="2">Uncharacterized protein</fullName>
    </submittedName>
</protein>
<dbReference type="EMBL" id="LR797155">
    <property type="protein sequence ID" value="CAB4190397.1"/>
    <property type="molecule type" value="Genomic_DNA"/>
</dbReference>
<organism evidence="2">
    <name type="scientific">uncultured Caudovirales phage</name>
    <dbReference type="NCBI Taxonomy" id="2100421"/>
    <lineage>
        <taxon>Viruses</taxon>
        <taxon>Duplodnaviria</taxon>
        <taxon>Heunggongvirae</taxon>
        <taxon>Uroviricota</taxon>
        <taxon>Caudoviricetes</taxon>
        <taxon>Peduoviridae</taxon>
        <taxon>Maltschvirus</taxon>
        <taxon>Maltschvirus maltsch</taxon>
    </lineage>
</organism>
<feature type="coiled-coil region" evidence="1">
    <location>
        <begin position="41"/>
        <end position="68"/>
    </location>
</feature>
<dbReference type="PROSITE" id="PS51257">
    <property type="entry name" value="PROKAR_LIPOPROTEIN"/>
    <property type="match status" value="1"/>
</dbReference>
<evidence type="ECO:0000313" key="3">
    <source>
        <dbReference type="EMBL" id="CAB4190397.1"/>
    </source>
</evidence>
<reference evidence="2" key="1">
    <citation type="submission" date="2020-04" db="EMBL/GenBank/DDBJ databases">
        <authorList>
            <person name="Chiriac C."/>
            <person name="Salcher M."/>
            <person name="Ghai R."/>
            <person name="Kavagutti S V."/>
        </authorList>
    </citation>
    <scope>NUCLEOTIDE SEQUENCE</scope>
</reference>
<accession>A0A6J5MQZ9</accession>
<proteinExistence type="predicted"/>
<gene>
    <name evidence="3" type="ORF">UFOVP1207_69</name>
    <name evidence="2" type="ORF">UFOVP474_73</name>
</gene>
<name>A0A6J5MQZ9_9CAUD</name>
<dbReference type="EMBL" id="LR796445">
    <property type="protein sequence ID" value="CAB4145939.1"/>
    <property type="molecule type" value="Genomic_DNA"/>
</dbReference>
<evidence type="ECO:0000313" key="2">
    <source>
        <dbReference type="EMBL" id="CAB4145939.1"/>
    </source>
</evidence>
<keyword evidence="1" id="KW-0175">Coiled coil</keyword>
<evidence type="ECO:0000256" key="1">
    <source>
        <dbReference type="SAM" id="Coils"/>
    </source>
</evidence>